<dbReference type="Pfam" id="PF00004">
    <property type="entry name" value="AAA"/>
    <property type="match status" value="1"/>
</dbReference>
<dbReference type="InterPro" id="IPR054289">
    <property type="entry name" value="DUF7025"/>
</dbReference>
<dbReference type="Gene3D" id="3.40.50.300">
    <property type="entry name" value="P-loop containing nucleotide triphosphate hydrolases"/>
    <property type="match status" value="1"/>
</dbReference>
<dbReference type="InterPro" id="IPR003593">
    <property type="entry name" value="AAA+_ATPase"/>
</dbReference>
<dbReference type="AlphaFoldDB" id="A0A6A5WVJ1"/>
<feature type="compositionally biased region" description="Low complexity" evidence="1">
    <location>
        <begin position="184"/>
        <end position="198"/>
    </location>
</feature>
<accession>A0A6A5WVJ1</accession>
<dbReference type="PANTHER" id="PTHR46411:SF1">
    <property type="entry name" value="FAMILY ATPASE, PUTATIVE (AFU_ORTHOLOGUE AFUA_7G05752)-RELATED"/>
    <property type="match status" value="1"/>
</dbReference>
<protein>
    <recommendedName>
        <fullName evidence="2">AAA+ ATPase domain-containing protein</fullName>
    </recommendedName>
</protein>
<feature type="region of interest" description="Disordered" evidence="1">
    <location>
        <begin position="222"/>
        <end position="244"/>
    </location>
</feature>
<dbReference type="EMBL" id="ML977566">
    <property type="protein sequence ID" value="KAF2004759.1"/>
    <property type="molecule type" value="Genomic_DNA"/>
</dbReference>
<dbReference type="OrthoDB" id="10042665at2759"/>
<feature type="region of interest" description="Disordered" evidence="1">
    <location>
        <begin position="1"/>
        <end position="202"/>
    </location>
</feature>
<evidence type="ECO:0000259" key="2">
    <source>
        <dbReference type="SMART" id="SM00382"/>
    </source>
</evidence>
<keyword evidence="4" id="KW-1185">Reference proteome</keyword>
<dbReference type="InterPro" id="IPR003959">
    <property type="entry name" value="ATPase_AAA_core"/>
</dbReference>
<dbReference type="CDD" id="cd19481">
    <property type="entry name" value="RecA-like_protease"/>
    <property type="match status" value="1"/>
</dbReference>
<feature type="region of interest" description="Disordered" evidence="1">
    <location>
        <begin position="913"/>
        <end position="932"/>
    </location>
</feature>
<feature type="compositionally biased region" description="Basic residues" evidence="1">
    <location>
        <begin position="109"/>
        <end position="124"/>
    </location>
</feature>
<dbReference type="InterPro" id="IPR027417">
    <property type="entry name" value="P-loop_NTPase"/>
</dbReference>
<evidence type="ECO:0000313" key="3">
    <source>
        <dbReference type="EMBL" id="KAF2004759.1"/>
    </source>
</evidence>
<proteinExistence type="predicted"/>
<evidence type="ECO:0000256" key="1">
    <source>
        <dbReference type="SAM" id="MobiDB-lite"/>
    </source>
</evidence>
<sequence length="932" mass="106621">METAREGGATEAIKTQQEDPPALPVIETGESPESRKQKKSSRRGKKEKHTPEKRSRRLKEETNSEDSDSESDSAVSDDTSDSSSEDERERRRRKKREAAKKKEKEKKALKAKAKAKAKRKKKSKKYDSSSEESEAESSDSDSDSEPRDKKRRKKKSRKTKKSKKEDSSSSESSSSSEDEEVDTPDSTAPPTVVATPAADDLETKMAELQKQIAEIQMQKVLQGTIPPPPPPLPLKKEGKAKKTGKTPLEFKRVDQVWDSKIRDYKYTESVEEHEDEFDCVFTVRRRFHWDNKFDRTWVDIKSKLLQEALKDVLKGVKAVSLEQDTPSIDPKLLFIYHEELQTHYRKTLKAQLAKEKKKKKKTALTGQIAHCKLLSRYISEDFTETRKKLHPMLKKGNITWDLVWALFKPNSIAFTHTYANIDDPRCFKVDQCLEQSDFMGEKWYGIEGQYLEYDGKNFGLGDFYIQIDHFQGPRKITSLAAYPLEYHKDPEGVKKTMVERGKTFVALQGMNYRFLKGLGYFKYKRSVLKMSINGRVMIDPAIFRRINPNYPIAAIMRKEAGVECGEDSDEDEDSDCEDCESEAEEKTCIRVIRDREGNVHVVRAPIPDDDDVYKENLEAIDADEGGVHTFTEEELLIASPVVLGFAFSEKKWLEFSLSGITDIEWNAEAFNSLVLEPRIKQTLKSLVSSHRFNAAKTIDDVIQGKGKGLNIVLHGPPGVGKTLTAESIADYLKAPLYVVSAGELGTDSRRLEAELIKIMDITHSWGAILLIDEADVFLEQRATHDVTRNGLVSIFLRQLEYYQGILFLTTNRVQTFDEAFQSRIHQGIRYENLNLKARREIWMMKIESVRKLEEKNGKKIEEFKEKDYKELSRRELNGRQIKNVVTSAQNIAMSEEEVFSMEHIKRILEGQEDFEADMRGGPGAKEALNHYT</sequence>
<dbReference type="PANTHER" id="PTHR46411">
    <property type="entry name" value="FAMILY ATPASE, PUTATIVE-RELATED"/>
    <property type="match status" value="1"/>
</dbReference>
<evidence type="ECO:0000313" key="4">
    <source>
        <dbReference type="Proteomes" id="UP000799779"/>
    </source>
</evidence>
<feature type="compositionally biased region" description="Acidic residues" evidence="1">
    <location>
        <begin position="129"/>
        <end position="143"/>
    </location>
</feature>
<feature type="compositionally biased region" description="Basic residues" evidence="1">
    <location>
        <begin position="36"/>
        <end position="48"/>
    </location>
</feature>
<feature type="compositionally biased region" description="Basic and acidic residues" evidence="1">
    <location>
        <begin position="49"/>
        <end position="62"/>
    </location>
</feature>
<dbReference type="Pfam" id="PF22942">
    <property type="entry name" value="DUF7025"/>
    <property type="match status" value="1"/>
</dbReference>
<dbReference type="SUPFAM" id="SSF52540">
    <property type="entry name" value="P-loop containing nucleoside triphosphate hydrolases"/>
    <property type="match status" value="1"/>
</dbReference>
<dbReference type="Proteomes" id="UP000799779">
    <property type="component" value="Unassembled WGS sequence"/>
</dbReference>
<feature type="compositionally biased region" description="Basic residues" evidence="1">
    <location>
        <begin position="90"/>
        <end position="99"/>
    </location>
</feature>
<organism evidence="3 4">
    <name type="scientific">Amniculicola lignicola CBS 123094</name>
    <dbReference type="NCBI Taxonomy" id="1392246"/>
    <lineage>
        <taxon>Eukaryota</taxon>
        <taxon>Fungi</taxon>
        <taxon>Dikarya</taxon>
        <taxon>Ascomycota</taxon>
        <taxon>Pezizomycotina</taxon>
        <taxon>Dothideomycetes</taxon>
        <taxon>Pleosporomycetidae</taxon>
        <taxon>Pleosporales</taxon>
        <taxon>Amniculicolaceae</taxon>
        <taxon>Amniculicola</taxon>
    </lineage>
</organism>
<name>A0A6A5WVJ1_9PLEO</name>
<feature type="compositionally biased region" description="Basic residues" evidence="1">
    <location>
        <begin position="149"/>
        <end position="162"/>
    </location>
</feature>
<dbReference type="GO" id="GO:0016887">
    <property type="term" value="F:ATP hydrolysis activity"/>
    <property type="evidence" value="ECO:0007669"/>
    <property type="project" value="InterPro"/>
</dbReference>
<feature type="domain" description="AAA+ ATPase" evidence="2">
    <location>
        <begin position="707"/>
        <end position="834"/>
    </location>
</feature>
<reference evidence="3" key="1">
    <citation type="journal article" date="2020" name="Stud. Mycol.">
        <title>101 Dothideomycetes genomes: a test case for predicting lifestyles and emergence of pathogens.</title>
        <authorList>
            <person name="Haridas S."/>
            <person name="Albert R."/>
            <person name="Binder M."/>
            <person name="Bloem J."/>
            <person name="Labutti K."/>
            <person name="Salamov A."/>
            <person name="Andreopoulos B."/>
            <person name="Baker S."/>
            <person name="Barry K."/>
            <person name="Bills G."/>
            <person name="Bluhm B."/>
            <person name="Cannon C."/>
            <person name="Castanera R."/>
            <person name="Culley D."/>
            <person name="Daum C."/>
            <person name="Ezra D."/>
            <person name="Gonzalez J."/>
            <person name="Henrissat B."/>
            <person name="Kuo A."/>
            <person name="Liang C."/>
            <person name="Lipzen A."/>
            <person name="Lutzoni F."/>
            <person name="Magnuson J."/>
            <person name="Mondo S."/>
            <person name="Nolan M."/>
            <person name="Ohm R."/>
            <person name="Pangilinan J."/>
            <person name="Park H.-J."/>
            <person name="Ramirez L."/>
            <person name="Alfaro M."/>
            <person name="Sun H."/>
            <person name="Tritt A."/>
            <person name="Yoshinaga Y."/>
            <person name="Zwiers L.-H."/>
            <person name="Turgeon B."/>
            <person name="Goodwin S."/>
            <person name="Spatafora J."/>
            <person name="Crous P."/>
            <person name="Grigoriev I."/>
        </authorList>
    </citation>
    <scope>NUCLEOTIDE SEQUENCE</scope>
    <source>
        <strain evidence="3">CBS 123094</strain>
    </source>
</reference>
<dbReference type="SMART" id="SM00382">
    <property type="entry name" value="AAA"/>
    <property type="match status" value="1"/>
</dbReference>
<dbReference type="GO" id="GO:0005524">
    <property type="term" value="F:ATP binding"/>
    <property type="evidence" value="ECO:0007669"/>
    <property type="project" value="InterPro"/>
</dbReference>
<gene>
    <name evidence="3" type="ORF">P154DRAFT_519212</name>
</gene>